<keyword evidence="3" id="KW-0472">Membrane</keyword>
<dbReference type="KEGG" id="lbc:LACBIDRAFT_307579"/>
<evidence type="ECO:0000256" key="3">
    <source>
        <dbReference type="SAM" id="Phobius"/>
    </source>
</evidence>
<feature type="compositionally biased region" description="Polar residues" evidence="2">
    <location>
        <begin position="234"/>
        <end position="249"/>
    </location>
</feature>
<keyword evidence="5" id="KW-1185">Reference proteome</keyword>
<dbReference type="Pfam" id="PF13279">
    <property type="entry name" value="4HBT_2"/>
    <property type="match status" value="1"/>
</dbReference>
<feature type="transmembrane region" description="Helical" evidence="3">
    <location>
        <begin position="34"/>
        <end position="53"/>
    </location>
</feature>
<dbReference type="OrthoDB" id="265761at2759"/>
<keyword evidence="3" id="KW-1133">Transmembrane helix</keyword>
<feature type="compositionally biased region" description="Polar residues" evidence="2">
    <location>
        <begin position="212"/>
        <end position="227"/>
    </location>
</feature>
<comment type="similarity">
    <text evidence="1">Belongs to the lcsJ thioesterase family.</text>
</comment>
<dbReference type="Proteomes" id="UP000001194">
    <property type="component" value="Unassembled WGS sequence"/>
</dbReference>
<reference evidence="4 5" key="1">
    <citation type="journal article" date="2008" name="Nature">
        <title>The genome of Laccaria bicolor provides insights into mycorrhizal symbiosis.</title>
        <authorList>
            <person name="Martin F."/>
            <person name="Aerts A."/>
            <person name="Ahren D."/>
            <person name="Brun A."/>
            <person name="Danchin E.G.J."/>
            <person name="Duchaussoy F."/>
            <person name="Gibon J."/>
            <person name="Kohler A."/>
            <person name="Lindquist E."/>
            <person name="Pereda V."/>
            <person name="Salamov A."/>
            <person name="Shapiro H.J."/>
            <person name="Wuyts J."/>
            <person name="Blaudez D."/>
            <person name="Buee M."/>
            <person name="Brokstein P."/>
            <person name="Canbaeck B."/>
            <person name="Cohen D."/>
            <person name="Courty P.E."/>
            <person name="Coutinho P.M."/>
            <person name="Delaruelle C."/>
            <person name="Detter J.C."/>
            <person name="Deveau A."/>
            <person name="DiFazio S."/>
            <person name="Duplessis S."/>
            <person name="Fraissinet-Tachet L."/>
            <person name="Lucic E."/>
            <person name="Frey-Klett P."/>
            <person name="Fourrey C."/>
            <person name="Feussner I."/>
            <person name="Gay G."/>
            <person name="Grimwood J."/>
            <person name="Hoegger P.J."/>
            <person name="Jain P."/>
            <person name="Kilaru S."/>
            <person name="Labbe J."/>
            <person name="Lin Y.C."/>
            <person name="Legue V."/>
            <person name="Le Tacon F."/>
            <person name="Marmeisse R."/>
            <person name="Melayah D."/>
            <person name="Montanini B."/>
            <person name="Muratet M."/>
            <person name="Nehls U."/>
            <person name="Niculita-Hirzel H."/>
            <person name="Oudot-Le Secq M.P."/>
            <person name="Peter M."/>
            <person name="Quesneville H."/>
            <person name="Rajashekar B."/>
            <person name="Reich M."/>
            <person name="Rouhier N."/>
            <person name="Schmutz J."/>
            <person name="Yin T."/>
            <person name="Chalot M."/>
            <person name="Henrissat B."/>
            <person name="Kuees U."/>
            <person name="Lucas S."/>
            <person name="Van de Peer Y."/>
            <person name="Podila G.K."/>
            <person name="Polle A."/>
            <person name="Pukkila P.J."/>
            <person name="Richardson P.M."/>
            <person name="Rouze P."/>
            <person name="Sanders I.R."/>
            <person name="Stajich J.E."/>
            <person name="Tunlid A."/>
            <person name="Tuskan G."/>
            <person name="Grigoriev I.V."/>
        </authorList>
    </citation>
    <scope>NUCLEOTIDE SEQUENCE [LARGE SCALE GENOMIC DNA]</scope>
    <source>
        <strain evidence="5">S238N-H82 / ATCC MYA-4686</strain>
    </source>
</reference>
<proteinExistence type="inferred from homology"/>
<dbReference type="PANTHER" id="PTHR12475">
    <property type="match status" value="1"/>
</dbReference>
<organism evidence="5">
    <name type="scientific">Laccaria bicolor (strain S238N-H82 / ATCC MYA-4686)</name>
    <name type="common">Bicoloured deceiver</name>
    <name type="synonym">Laccaria laccata var. bicolor</name>
    <dbReference type="NCBI Taxonomy" id="486041"/>
    <lineage>
        <taxon>Eukaryota</taxon>
        <taxon>Fungi</taxon>
        <taxon>Dikarya</taxon>
        <taxon>Basidiomycota</taxon>
        <taxon>Agaricomycotina</taxon>
        <taxon>Agaricomycetes</taxon>
        <taxon>Agaricomycetidae</taxon>
        <taxon>Agaricales</taxon>
        <taxon>Agaricineae</taxon>
        <taxon>Hydnangiaceae</taxon>
        <taxon>Laccaria</taxon>
    </lineage>
</organism>
<dbReference type="InParanoid" id="B0DQH0"/>
<protein>
    <submittedName>
        <fullName evidence="4">Predicted protein</fullName>
    </submittedName>
</protein>
<dbReference type="EMBL" id="DS547126">
    <property type="protein sequence ID" value="EDR03108.1"/>
    <property type="molecule type" value="Genomic_DNA"/>
</dbReference>
<name>B0DQH0_LACBS</name>
<accession>B0DQH0</accession>
<dbReference type="SUPFAM" id="SSF54637">
    <property type="entry name" value="Thioesterase/thiol ester dehydrase-isomerase"/>
    <property type="match status" value="1"/>
</dbReference>
<evidence type="ECO:0000256" key="2">
    <source>
        <dbReference type="SAM" id="MobiDB-lite"/>
    </source>
</evidence>
<dbReference type="InterPro" id="IPR051490">
    <property type="entry name" value="THEM6_lcsJ_thioesterase"/>
</dbReference>
<dbReference type="Gene3D" id="3.10.129.10">
    <property type="entry name" value="Hotdog Thioesterase"/>
    <property type="match status" value="1"/>
</dbReference>
<gene>
    <name evidence="4" type="ORF">LACBIDRAFT_307579</name>
</gene>
<feature type="region of interest" description="Disordered" evidence="2">
    <location>
        <begin position="197"/>
        <end position="249"/>
    </location>
</feature>
<dbReference type="PANTHER" id="PTHR12475:SF4">
    <property type="entry name" value="PROTEIN THEM6"/>
    <property type="match status" value="1"/>
</dbReference>
<dbReference type="CDD" id="cd00586">
    <property type="entry name" value="4HBT"/>
    <property type="match status" value="1"/>
</dbReference>
<evidence type="ECO:0000313" key="5">
    <source>
        <dbReference type="Proteomes" id="UP000001194"/>
    </source>
</evidence>
<sequence>MSVVRARRTVDSLQKLTAPWLSTLLRTAPTLAKYLIFLVFLLNIRAWPFAWHFRIFRPVFKRRFELLSVRFWTAFKTKAEKEKADARWLESITPVGEQPFSMVVPYKTWVGIDDSDFNGHLSNSSYAKTLDAARFTTALEMFTAFFRAGGWMPLAATHYHFIQEIPMLSSYEVRTSIGAWDQKWFYIISKFVRRKPSGAGKKEGQAPPKTVASPQTEPSAESITSLRTPGPDAISTTVTPFPSITPTATSVSENTELALKAVSAGLVASEEPDGATVHTIAVSQMCFKVGRITVPPAIVLASNGFSVPPGEGLAPYSLSNPPPHWDKVKKIASKPVGGSMRQLRNFMKGEWKDVPEEERWWEEALGGSVEAQRRANLTAIEGLRRGMDGARIIA</sequence>
<dbReference type="RefSeq" id="XP_001886249.1">
    <property type="nucleotide sequence ID" value="XM_001886214.1"/>
</dbReference>
<evidence type="ECO:0000313" key="4">
    <source>
        <dbReference type="EMBL" id="EDR03108.1"/>
    </source>
</evidence>
<evidence type="ECO:0000256" key="1">
    <source>
        <dbReference type="ARBA" id="ARBA00038476"/>
    </source>
</evidence>
<dbReference type="GeneID" id="6081966"/>
<dbReference type="HOGENOM" id="CLU_043860_1_0_1"/>
<dbReference type="AlphaFoldDB" id="B0DQH0"/>
<dbReference type="InterPro" id="IPR029069">
    <property type="entry name" value="HotDog_dom_sf"/>
</dbReference>
<keyword evidence="3" id="KW-0812">Transmembrane</keyword>